<dbReference type="Proteomes" id="UP000176429">
    <property type="component" value="Unassembled WGS sequence"/>
</dbReference>
<name>A0A1G2P225_9BACT</name>
<gene>
    <name evidence="1" type="ORF">A3H68_00150</name>
</gene>
<protein>
    <submittedName>
        <fullName evidence="1">Uncharacterized protein</fullName>
    </submittedName>
</protein>
<comment type="caution">
    <text evidence="1">The sequence shown here is derived from an EMBL/GenBank/DDBJ whole genome shotgun (WGS) entry which is preliminary data.</text>
</comment>
<organism evidence="1 2">
    <name type="scientific">Candidatus Taylorbacteria bacterium RIFCSPLOWO2_02_FULL_46_40</name>
    <dbReference type="NCBI Taxonomy" id="1802329"/>
    <lineage>
        <taxon>Bacteria</taxon>
        <taxon>Candidatus Tayloriibacteriota</taxon>
    </lineage>
</organism>
<proteinExistence type="predicted"/>
<accession>A0A1G2P225</accession>
<dbReference type="EMBL" id="MHSH01000006">
    <property type="protein sequence ID" value="OHA42395.1"/>
    <property type="molecule type" value="Genomic_DNA"/>
</dbReference>
<reference evidence="1 2" key="1">
    <citation type="journal article" date="2016" name="Nat. Commun.">
        <title>Thousands of microbial genomes shed light on interconnected biogeochemical processes in an aquifer system.</title>
        <authorList>
            <person name="Anantharaman K."/>
            <person name="Brown C.T."/>
            <person name="Hug L.A."/>
            <person name="Sharon I."/>
            <person name="Castelle C.J."/>
            <person name="Probst A.J."/>
            <person name="Thomas B.C."/>
            <person name="Singh A."/>
            <person name="Wilkins M.J."/>
            <person name="Karaoz U."/>
            <person name="Brodie E.L."/>
            <person name="Williams K.H."/>
            <person name="Hubbard S.S."/>
            <person name="Banfield J.F."/>
        </authorList>
    </citation>
    <scope>NUCLEOTIDE SEQUENCE [LARGE SCALE GENOMIC DNA]</scope>
</reference>
<dbReference type="AlphaFoldDB" id="A0A1G2P225"/>
<evidence type="ECO:0000313" key="2">
    <source>
        <dbReference type="Proteomes" id="UP000176429"/>
    </source>
</evidence>
<sequence length="81" mass="8886">MGECEFSQLVVVLQKDGQTRKTGIGMNNVNGRKKQVGARALAHVDTQKKAKVKHAATATTILAGMYYQNRLAAQARIFLQL</sequence>
<evidence type="ECO:0000313" key="1">
    <source>
        <dbReference type="EMBL" id="OHA42395.1"/>
    </source>
</evidence>